<organism evidence="2 3">
    <name type="scientific">Acanthamoeba polyphaga mimivirus</name>
    <name type="common">APMV</name>
    <dbReference type="NCBI Taxonomy" id="212035"/>
    <lineage>
        <taxon>Viruses</taxon>
        <taxon>Varidnaviria</taxon>
        <taxon>Bamfordvirae</taxon>
        <taxon>Nucleocytoviricota</taxon>
        <taxon>Megaviricetes</taxon>
        <taxon>Imitervirales</taxon>
        <taxon>Mimiviridae</taxon>
        <taxon>Megamimivirinae</taxon>
        <taxon>Mimivirus</taxon>
        <taxon>Mimivirus bradfordmassiliense</taxon>
    </lineage>
</organism>
<feature type="compositionally biased region" description="Low complexity" evidence="1">
    <location>
        <begin position="364"/>
        <end position="384"/>
    </location>
</feature>
<name>A0A0G2XZX2_MIMIV</name>
<proteinExistence type="predicted"/>
<evidence type="ECO:0008006" key="4">
    <source>
        <dbReference type="Google" id="ProtNLM"/>
    </source>
</evidence>
<evidence type="ECO:0000313" key="3">
    <source>
        <dbReference type="Proteomes" id="UP000241474"/>
    </source>
</evidence>
<accession>A0A0G2XZX2</accession>
<dbReference type="EMBL" id="KM982401">
    <property type="protein sequence ID" value="AKI78898.1"/>
    <property type="molecule type" value="Genomic_DNA"/>
</dbReference>
<dbReference type="Proteomes" id="UP000241474">
    <property type="component" value="Segment"/>
</dbReference>
<sequence>MSNKQKIPCFVLIYEQVDIIKKCLSFLIKYSDRLNIIIVENYSSNTQNIIKPYVIDLINNKLIWKYYLFEKNIYNVAIHISINHAIKTYLDPNEYPYVYVTDGDLTIEDSNWIDEQLSILDKCPNAFVCGCLLDYSNLPIETIPDSVGWIQKYTDRGDYNVGITGTVFNLYRTPVLIEAMKYLNDNGLKYLDYHLHHYHHEIKNMIWTCTKKAKSYHLTWDLYADPENPYTIYKLHNYKTMWFSNTEASYQLFEHDDINNQSDNQSNSELDNRPNIEPNGQSNSELDNQPNNELNYQSNSELDNQPNIEPNGQSNSEPSNEPNNEPNYKPNSEPNDQSNSEPSNQPNTESNGQSNSELNNQSDNHPNNEPNSEPNNEPNNQFNKPDNEPDDKIILKVVSTGFGKGTEKSGLYFQDQFYPGTRGFNIYTITQNKSITFQNYDSSGKQCIGELVRYIKTFYDTDHEYLIVLVDDDATRSININFMNEVVELYDLNKMYMLRVRSSYYFVYNLKQKKLIDENASDFITVKNSYNRKYLDLLSETQTTTINPTTINPKTNNINNPTNYVNVDESIEINNLNDINGLELDGLKTVKIMSEDNSDLEFSENEIEEPIEPIKYHIVCRESIYHYFKDYVESFIDKLNSDQSNNPKEKSTANSIISNQIHIYNYIDSPNHVYIFCQCIDDHLFKKSFNKMVIFTEQLTKKQELNQISRYVNHKIPVIHYSIENMKINNNPTDIYIPYQYNKKEIKVLRNLYLNTPKEYDVAFCGSMSPRRRKIIDDIKSNGLKVLELVRGYWGNIRDCSIAKCKVLVNVHYSHDYNVYEPMRCDRWAFATMPIVSEDSIYDELLDVKKYGLVTFCPYDELVTKIIQTLKGANKHNLSAIKIIKHSRKKKFYQTLQHL</sequence>
<dbReference type="InterPro" id="IPR029044">
    <property type="entry name" value="Nucleotide-diphossugar_trans"/>
</dbReference>
<feature type="region of interest" description="Disordered" evidence="1">
    <location>
        <begin position="258"/>
        <end position="389"/>
    </location>
</feature>
<protein>
    <recommendedName>
        <fullName evidence="4">Glycosyltransferase</fullName>
    </recommendedName>
</protein>
<feature type="compositionally biased region" description="Polar residues" evidence="1">
    <location>
        <begin position="336"/>
        <end position="363"/>
    </location>
</feature>
<feature type="compositionally biased region" description="Low complexity" evidence="1">
    <location>
        <begin position="259"/>
        <end position="268"/>
    </location>
</feature>
<evidence type="ECO:0000256" key="1">
    <source>
        <dbReference type="SAM" id="MobiDB-lite"/>
    </source>
</evidence>
<organismHost>
    <name type="scientific">Acanthamoeba polyphaga</name>
    <name type="common">Amoeba</name>
    <dbReference type="NCBI Taxonomy" id="5757"/>
</organismHost>
<feature type="compositionally biased region" description="Polar residues" evidence="1">
    <location>
        <begin position="278"/>
        <end position="308"/>
    </location>
</feature>
<reference evidence="2 3" key="1">
    <citation type="submission" date="2014-10" db="EMBL/GenBank/DDBJ databases">
        <title>Pan-genome analysis of Brazilian lineage A amoebal mimiviruses.</title>
        <authorList>
            <person name="Assis F.L."/>
            <person name="Abrahao J.S."/>
            <person name="Kroon E.G."/>
            <person name="Dornas F.P."/>
            <person name="Andrade K.R."/>
            <person name="Borato P.V.M."/>
            <person name="Pilotto M.R."/>
            <person name="Benamar S."/>
            <person name="LaScola B."/>
            <person name="Colson P."/>
        </authorList>
    </citation>
    <scope>NUCLEOTIDE SEQUENCE [LARGE SCALE GENOMIC DNA]</scope>
    <source>
        <strain evidence="2 3">Oyster</strain>
    </source>
</reference>
<dbReference type="SUPFAM" id="SSF53448">
    <property type="entry name" value="Nucleotide-diphospho-sugar transferases"/>
    <property type="match status" value="1"/>
</dbReference>
<evidence type="ECO:0000313" key="2">
    <source>
        <dbReference type="EMBL" id="AKI78898.1"/>
    </source>
</evidence>
<feature type="compositionally biased region" description="Low complexity" evidence="1">
    <location>
        <begin position="309"/>
        <end position="335"/>
    </location>
</feature>